<evidence type="ECO:0008006" key="10">
    <source>
        <dbReference type="Google" id="ProtNLM"/>
    </source>
</evidence>
<dbReference type="GeneID" id="54564307"/>
<protein>
    <recommendedName>
        <fullName evidence="10">Transcription factor domain-containing protein</fullName>
    </recommendedName>
</protein>
<evidence type="ECO:0000313" key="9">
    <source>
        <dbReference type="Proteomes" id="UP000799537"/>
    </source>
</evidence>
<evidence type="ECO:0000256" key="3">
    <source>
        <dbReference type="ARBA" id="ARBA00023015"/>
    </source>
</evidence>
<keyword evidence="9" id="KW-1185">Reference proteome</keyword>
<dbReference type="InterPro" id="IPR052360">
    <property type="entry name" value="Transcr_Regulatory_Proteins"/>
</dbReference>
<evidence type="ECO:0000313" key="8">
    <source>
        <dbReference type="EMBL" id="KAF2173845.1"/>
    </source>
</evidence>
<dbReference type="RefSeq" id="XP_033674734.1">
    <property type="nucleotide sequence ID" value="XM_033811035.1"/>
</dbReference>
<proteinExistence type="predicted"/>
<dbReference type="InterPro" id="IPR021858">
    <property type="entry name" value="Fun_TF"/>
</dbReference>
<dbReference type="OrthoDB" id="3598904at2759"/>
<name>A0A6A6D468_ZASCE</name>
<evidence type="ECO:0000256" key="4">
    <source>
        <dbReference type="ARBA" id="ARBA00023125"/>
    </source>
</evidence>
<dbReference type="PANTHER" id="PTHR36206:SF12">
    <property type="entry name" value="ASPERCRYPTIN BIOSYNTHESIS CLUSTER-SPECIFIC TRANSCRIPTION REGULATOR ATNN-RELATED"/>
    <property type="match status" value="1"/>
</dbReference>
<keyword evidence="2" id="KW-0862">Zinc</keyword>
<evidence type="ECO:0000256" key="7">
    <source>
        <dbReference type="SAM" id="MobiDB-lite"/>
    </source>
</evidence>
<dbReference type="Proteomes" id="UP000799537">
    <property type="component" value="Unassembled WGS sequence"/>
</dbReference>
<dbReference type="GO" id="GO:0046872">
    <property type="term" value="F:metal ion binding"/>
    <property type="evidence" value="ECO:0007669"/>
    <property type="project" value="UniProtKB-KW"/>
</dbReference>
<evidence type="ECO:0000256" key="6">
    <source>
        <dbReference type="ARBA" id="ARBA00023242"/>
    </source>
</evidence>
<keyword evidence="4" id="KW-0238">DNA-binding</keyword>
<gene>
    <name evidence="8" type="ORF">M409DRAFT_48763</name>
</gene>
<feature type="compositionally biased region" description="Basic and acidic residues" evidence="7">
    <location>
        <begin position="367"/>
        <end position="378"/>
    </location>
</feature>
<feature type="region of interest" description="Disordered" evidence="7">
    <location>
        <begin position="1"/>
        <end position="35"/>
    </location>
</feature>
<keyword evidence="3" id="KW-0805">Transcription regulation</keyword>
<dbReference type="Pfam" id="PF11951">
    <property type="entry name" value="Fungal_trans_2"/>
    <property type="match status" value="1"/>
</dbReference>
<feature type="compositionally biased region" description="Low complexity" evidence="7">
    <location>
        <begin position="19"/>
        <end position="35"/>
    </location>
</feature>
<keyword evidence="1" id="KW-0479">Metal-binding</keyword>
<sequence length="391" mass="43655">MRHPPAQRCHPNDLTGNPAWGASSASSEGSGAVVGHRNARTAASTGWSANINSGRFLLDRLKSSNGLESSSRRFAVANDDCFRDADGEGEYLLRLSPGCPPSASLDSLAEGWIPTHAAALHYFRTFAAADFKGYLASEFWTSMLYQKSEYCVPVRQALLAISNAHRERVTTSAETLSGSTLRLYVTAIQLAVEHMEQESTISEKRATSLYCCAVFYCFELFNKNPQAADIHLDNGLRLLREWHRLSPTWPPSGLRNPARDDFTKLLYTLGRLDLDRMLRDAVTRSSEHDDKIFASGLTPLSDRPADDYFALKGRMMLLSRRITRFVRRYDHPDTMPIAEVPAHVLFSRLQLQSQITEMEILLDERERGGSAKRIRPDDVNSPLCRPSGSTS</sequence>
<feature type="region of interest" description="Disordered" evidence="7">
    <location>
        <begin position="367"/>
        <end position="391"/>
    </location>
</feature>
<dbReference type="GO" id="GO:0003677">
    <property type="term" value="F:DNA binding"/>
    <property type="evidence" value="ECO:0007669"/>
    <property type="project" value="UniProtKB-KW"/>
</dbReference>
<reference evidence="8" key="1">
    <citation type="journal article" date="2020" name="Stud. Mycol.">
        <title>101 Dothideomycetes genomes: a test case for predicting lifestyles and emergence of pathogens.</title>
        <authorList>
            <person name="Haridas S."/>
            <person name="Albert R."/>
            <person name="Binder M."/>
            <person name="Bloem J."/>
            <person name="Labutti K."/>
            <person name="Salamov A."/>
            <person name="Andreopoulos B."/>
            <person name="Baker S."/>
            <person name="Barry K."/>
            <person name="Bills G."/>
            <person name="Bluhm B."/>
            <person name="Cannon C."/>
            <person name="Castanera R."/>
            <person name="Culley D."/>
            <person name="Daum C."/>
            <person name="Ezra D."/>
            <person name="Gonzalez J."/>
            <person name="Henrissat B."/>
            <person name="Kuo A."/>
            <person name="Liang C."/>
            <person name="Lipzen A."/>
            <person name="Lutzoni F."/>
            <person name="Magnuson J."/>
            <person name="Mondo S."/>
            <person name="Nolan M."/>
            <person name="Ohm R."/>
            <person name="Pangilinan J."/>
            <person name="Park H.-J."/>
            <person name="Ramirez L."/>
            <person name="Alfaro M."/>
            <person name="Sun H."/>
            <person name="Tritt A."/>
            <person name="Yoshinaga Y."/>
            <person name="Zwiers L.-H."/>
            <person name="Turgeon B."/>
            <person name="Goodwin S."/>
            <person name="Spatafora J."/>
            <person name="Crous P."/>
            <person name="Grigoriev I."/>
        </authorList>
    </citation>
    <scope>NUCLEOTIDE SEQUENCE</scope>
    <source>
        <strain evidence="8">ATCC 36951</strain>
    </source>
</reference>
<keyword evidence="6" id="KW-0539">Nucleus</keyword>
<dbReference type="EMBL" id="ML993579">
    <property type="protein sequence ID" value="KAF2173845.1"/>
    <property type="molecule type" value="Genomic_DNA"/>
</dbReference>
<organism evidence="8 9">
    <name type="scientific">Zasmidium cellare ATCC 36951</name>
    <dbReference type="NCBI Taxonomy" id="1080233"/>
    <lineage>
        <taxon>Eukaryota</taxon>
        <taxon>Fungi</taxon>
        <taxon>Dikarya</taxon>
        <taxon>Ascomycota</taxon>
        <taxon>Pezizomycotina</taxon>
        <taxon>Dothideomycetes</taxon>
        <taxon>Dothideomycetidae</taxon>
        <taxon>Mycosphaerellales</taxon>
        <taxon>Mycosphaerellaceae</taxon>
        <taxon>Zasmidium</taxon>
    </lineage>
</organism>
<dbReference type="PANTHER" id="PTHR36206">
    <property type="entry name" value="ASPERCRYPTIN BIOSYNTHESIS CLUSTER-SPECIFIC TRANSCRIPTION REGULATOR ATNN-RELATED"/>
    <property type="match status" value="1"/>
</dbReference>
<evidence type="ECO:0000256" key="5">
    <source>
        <dbReference type="ARBA" id="ARBA00023163"/>
    </source>
</evidence>
<accession>A0A6A6D468</accession>
<evidence type="ECO:0000256" key="2">
    <source>
        <dbReference type="ARBA" id="ARBA00022833"/>
    </source>
</evidence>
<dbReference type="AlphaFoldDB" id="A0A6A6D468"/>
<evidence type="ECO:0000256" key="1">
    <source>
        <dbReference type="ARBA" id="ARBA00022723"/>
    </source>
</evidence>
<keyword evidence="5" id="KW-0804">Transcription</keyword>